<organism evidence="1 2">
    <name type="scientific">Apodospora peruviana</name>
    <dbReference type="NCBI Taxonomy" id="516989"/>
    <lineage>
        <taxon>Eukaryota</taxon>
        <taxon>Fungi</taxon>
        <taxon>Dikarya</taxon>
        <taxon>Ascomycota</taxon>
        <taxon>Pezizomycotina</taxon>
        <taxon>Sordariomycetes</taxon>
        <taxon>Sordariomycetidae</taxon>
        <taxon>Sordariales</taxon>
        <taxon>Lasiosphaeriaceae</taxon>
        <taxon>Apodospora</taxon>
    </lineage>
</organism>
<evidence type="ECO:0000313" key="1">
    <source>
        <dbReference type="EMBL" id="KAK3315786.1"/>
    </source>
</evidence>
<dbReference type="EMBL" id="JAUEDM010000005">
    <property type="protein sequence ID" value="KAK3315786.1"/>
    <property type="molecule type" value="Genomic_DNA"/>
</dbReference>
<protein>
    <recommendedName>
        <fullName evidence="3">F-box domain-containing protein</fullName>
    </recommendedName>
</protein>
<dbReference type="PANTHER" id="PTHR42085:SF8">
    <property type="entry name" value="F-BOX DOMAIN-CONTAINING PROTEIN"/>
    <property type="match status" value="1"/>
</dbReference>
<dbReference type="AlphaFoldDB" id="A0AAE0I1D3"/>
<dbReference type="PANTHER" id="PTHR42085">
    <property type="entry name" value="F-BOX DOMAIN-CONTAINING PROTEIN"/>
    <property type="match status" value="1"/>
</dbReference>
<comment type="caution">
    <text evidence="1">The sequence shown here is derived from an EMBL/GenBank/DDBJ whole genome shotgun (WGS) entry which is preliminary data.</text>
</comment>
<sequence length="360" mass="41059">MPKSPRQSKRGVATRFMPYRRCAKKPPRFPGFLSLPAELRLQIYSHILLIPGAADVCGIWNETPVVESVALLRVSKQISAEAAHYLYSRNTFSFLEPCDDYQQDGDDITSHRCYHWLDSIGPTNASSVRRLQLRMRAERSRGLYYDRLFRSLSVRLPNLSQLALVTETHQMARVTRIPPGGTVGGNPTGGHTIHRWDPNHITPLPLQYLQLLQQIPLRQDIFPRLTLLVIAEPDPSRHPNKDKIDVLRQAYKSLCSLVYVCQVRCIEPRSAARRLAGGNCINLFDQKPWEQSAFGDYGRVVRRCLRFGLPGIRYPYTAGELQCCRNMIERAWGRRKSVLVPELEEAVLVEEGEEEEDGVV</sequence>
<dbReference type="InterPro" id="IPR038883">
    <property type="entry name" value="AN11006-like"/>
</dbReference>
<proteinExistence type="predicted"/>
<keyword evidence="2" id="KW-1185">Reference proteome</keyword>
<dbReference type="Proteomes" id="UP001283341">
    <property type="component" value="Unassembled WGS sequence"/>
</dbReference>
<gene>
    <name evidence="1" type="ORF">B0H66DRAFT_271081</name>
</gene>
<name>A0AAE0I1D3_9PEZI</name>
<evidence type="ECO:0008006" key="3">
    <source>
        <dbReference type="Google" id="ProtNLM"/>
    </source>
</evidence>
<accession>A0AAE0I1D3</accession>
<evidence type="ECO:0000313" key="2">
    <source>
        <dbReference type="Proteomes" id="UP001283341"/>
    </source>
</evidence>
<reference evidence="1" key="1">
    <citation type="journal article" date="2023" name="Mol. Phylogenet. Evol.">
        <title>Genome-scale phylogeny and comparative genomics of the fungal order Sordariales.</title>
        <authorList>
            <person name="Hensen N."/>
            <person name="Bonometti L."/>
            <person name="Westerberg I."/>
            <person name="Brannstrom I.O."/>
            <person name="Guillou S."/>
            <person name="Cros-Aarteil S."/>
            <person name="Calhoun S."/>
            <person name="Haridas S."/>
            <person name="Kuo A."/>
            <person name="Mondo S."/>
            <person name="Pangilinan J."/>
            <person name="Riley R."/>
            <person name="LaButti K."/>
            <person name="Andreopoulos B."/>
            <person name="Lipzen A."/>
            <person name="Chen C."/>
            <person name="Yan M."/>
            <person name="Daum C."/>
            <person name="Ng V."/>
            <person name="Clum A."/>
            <person name="Steindorff A."/>
            <person name="Ohm R.A."/>
            <person name="Martin F."/>
            <person name="Silar P."/>
            <person name="Natvig D.O."/>
            <person name="Lalanne C."/>
            <person name="Gautier V."/>
            <person name="Ament-Velasquez S.L."/>
            <person name="Kruys A."/>
            <person name="Hutchinson M.I."/>
            <person name="Powell A.J."/>
            <person name="Barry K."/>
            <person name="Miller A.N."/>
            <person name="Grigoriev I.V."/>
            <person name="Debuchy R."/>
            <person name="Gladieux P."/>
            <person name="Hiltunen Thoren M."/>
            <person name="Johannesson H."/>
        </authorList>
    </citation>
    <scope>NUCLEOTIDE SEQUENCE</scope>
    <source>
        <strain evidence="1">CBS 118394</strain>
    </source>
</reference>
<reference evidence="1" key="2">
    <citation type="submission" date="2023-06" db="EMBL/GenBank/DDBJ databases">
        <authorList>
            <consortium name="Lawrence Berkeley National Laboratory"/>
            <person name="Haridas S."/>
            <person name="Hensen N."/>
            <person name="Bonometti L."/>
            <person name="Westerberg I."/>
            <person name="Brannstrom I.O."/>
            <person name="Guillou S."/>
            <person name="Cros-Aarteil S."/>
            <person name="Calhoun S."/>
            <person name="Kuo A."/>
            <person name="Mondo S."/>
            <person name="Pangilinan J."/>
            <person name="Riley R."/>
            <person name="Labutti K."/>
            <person name="Andreopoulos B."/>
            <person name="Lipzen A."/>
            <person name="Chen C."/>
            <person name="Yanf M."/>
            <person name="Daum C."/>
            <person name="Ng V."/>
            <person name="Clum A."/>
            <person name="Steindorff A."/>
            <person name="Ohm R."/>
            <person name="Martin F."/>
            <person name="Silar P."/>
            <person name="Natvig D."/>
            <person name="Lalanne C."/>
            <person name="Gautier V."/>
            <person name="Ament-Velasquez S.L."/>
            <person name="Kruys A."/>
            <person name="Hutchinson M.I."/>
            <person name="Powell A.J."/>
            <person name="Barry K."/>
            <person name="Miller A.N."/>
            <person name="Grigoriev I.V."/>
            <person name="Debuchy R."/>
            <person name="Gladieux P."/>
            <person name="Thoren M.H."/>
            <person name="Johannesson H."/>
        </authorList>
    </citation>
    <scope>NUCLEOTIDE SEQUENCE</scope>
    <source>
        <strain evidence="1">CBS 118394</strain>
    </source>
</reference>